<organism evidence="4 5">
    <name type="scientific">Marasmiellus scandens</name>
    <dbReference type="NCBI Taxonomy" id="2682957"/>
    <lineage>
        <taxon>Eukaryota</taxon>
        <taxon>Fungi</taxon>
        <taxon>Dikarya</taxon>
        <taxon>Basidiomycota</taxon>
        <taxon>Agaricomycotina</taxon>
        <taxon>Agaricomycetes</taxon>
        <taxon>Agaricomycetidae</taxon>
        <taxon>Agaricales</taxon>
        <taxon>Marasmiineae</taxon>
        <taxon>Omphalotaceae</taxon>
        <taxon>Marasmiellus</taxon>
    </lineage>
</organism>
<dbReference type="InterPro" id="IPR041988">
    <property type="entry name" value="Ribosomal_uL24_KOW"/>
</dbReference>
<dbReference type="InterPro" id="IPR005825">
    <property type="entry name" value="Ribosomal_uL24_CS"/>
</dbReference>
<evidence type="ECO:0000313" key="5">
    <source>
        <dbReference type="Proteomes" id="UP001498398"/>
    </source>
</evidence>
<reference evidence="4 5" key="1">
    <citation type="submission" date="2024-01" db="EMBL/GenBank/DDBJ databases">
        <title>A draft genome for the cacao thread blight pathogen Marasmiellus scandens.</title>
        <authorList>
            <person name="Baruah I.K."/>
            <person name="Leung J."/>
            <person name="Bukari Y."/>
            <person name="Amoako-Attah I."/>
            <person name="Meinhardt L.W."/>
            <person name="Bailey B.A."/>
            <person name="Cohen S.P."/>
        </authorList>
    </citation>
    <scope>NUCLEOTIDE SEQUENCE [LARGE SCALE GENOMIC DNA]</scope>
    <source>
        <strain evidence="4 5">GH-19</strain>
    </source>
</reference>
<sequence>MRHGEELLGAMPVASSSSDPSIPPVQAAPPLSPAARSLQIIRQYVLTQEGEPKTVADELKKVLGTQLSVEWTRLIDVAGLEPGEDDVHAALNAVNIRAATFLSNSVLQDADSPLPPSSLSSVTRDSTQVSPPVRTSSILTAFSVPTVSGFIYLEGHCDDEWLHWLTQRSTVFKKSNSKIGIEPVECRDIGILLDTPISSIQSMSWVRVNQRRFKVLLVPRLQRHTETDRPPTPPPKPTHPLIGDATPVPSKPLGEQTGGKRKRTSERPAQTLFHPQNFPSKLTKITEDIYESDLDEFRYGLVVRYYDSHSLNQQDITMDTVTHRLFALSRDPLLNQVRLPVPDDWMFFAEEQVTMIVGFPSTDGQRVNLNLDLPQSTCLKNGVIVDAGVHSCTVQFWDYDDFASEDTKISISVMNLRKRIRPGDSVEVMAGEEKGRQGLVLSGWFDTVEVMESLGSKVMLYICP</sequence>
<accession>A0ABR1IX34</accession>
<evidence type="ECO:0000256" key="2">
    <source>
        <dbReference type="ARBA" id="ARBA00023274"/>
    </source>
</evidence>
<proteinExistence type="predicted"/>
<feature type="compositionally biased region" description="Pro residues" evidence="3">
    <location>
        <begin position="21"/>
        <end position="30"/>
    </location>
</feature>
<protein>
    <submittedName>
        <fullName evidence="4">Uncharacterized protein</fullName>
    </submittedName>
</protein>
<dbReference type="InterPro" id="IPR008991">
    <property type="entry name" value="Translation_prot_SH3-like_sf"/>
</dbReference>
<evidence type="ECO:0000313" key="4">
    <source>
        <dbReference type="EMBL" id="KAK7442247.1"/>
    </source>
</evidence>
<dbReference type="CDD" id="cd06089">
    <property type="entry name" value="KOW_RPL26"/>
    <property type="match status" value="1"/>
</dbReference>
<evidence type="ECO:0000256" key="1">
    <source>
        <dbReference type="ARBA" id="ARBA00022980"/>
    </source>
</evidence>
<dbReference type="Proteomes" id="UP001498398">
    <property type="component" value="Unassembled WGS sequence"/>
</dbReference>
<dbReference type="SUPFAM" id="SSF50104">
    <property type="entry name" value="Translation proteins SH3-like domain"/>
    <property type="match status" value="1"/>
</dbReference>
<evidence type="ECO:0000256" key="3">
    <source>
        <dbReference type="SAM" id="MobiDB-lite"/>
    </source>
</evidence>
<gene>
    <name evidence="4" type="ORF">VKT23_016217</name>
</gene>
<comment type="caution">
    <text evidence="4">The sequence shown here is derived from an EMBL/GenBank/DDBJ whole genome shotgun (WGS) entry which is preliminary data.</text>
</comment>
<keyword evidence="2" id="KW-0687">Ribonucleoprotein</keyword>
<feature type="region of interest" description="Disordered" evidence="3">
    <location>
        <begin position="222"/>
        <end position="267"/>
    </location>
</feature>
<dbReference type="PROSITE" id="PS01108">
    <property type="entry name" value="RIBOSOMAL_L24"/>
    <property type="match status" value="1"/>
</dbReference>
<feature type="region of interest" description="Disordered" evidence="3">
    <location>
        <begin position="1"/>
        <end position="30"/>
    </location>
</feature>
<name>A0ABR1IX34_9AGAR</name>
<keyword evidence="1" id="KW-0689">Ribosomal protein</keyword>
<dbReference type="EMBL" id="JBANRG010000059">
    <property type="protein sequence ID" value="KAK7442247.1"/>
    <property type="molecule type" value="Genomic_DNA"/>
</dbReference>
<keyword evidence="5" id="KW-1185">Reference proteome</keyword>